<name>A0A841E4C3_9ACTN</name>
<feature type="transmembrane region" description="Helical" evidence="4">
    <location>
        <begin position="272"/>
        <end position="295"/>
    </location>
</feature>
<evidence type="ECO:0000313" key="5">
    <source>
        <dbReference type="EMBL" id="MBB5997602.1"/>
    </source>
</evidence>
<dbReference type="InterPro" id="IPR000462">
    <property type="entry name" value="CDP-OH_P_trans"/>
</dbReference>
<evidence type="ECO:0000256" key="3">
    <source>
        <dbReference type="SAM" id="MobiDB-lite"/>
    </source>
</evidence>
<keyword evidence="4" id="KW-0472">Membrane</keyword>
<dbReference type="Pfam" id="PF01066">
    <property type="entry name" value="CDP-OH_P_transf"/>
    <property type="match status" value="1"/>
</dbReference>
<sequence length="341" mass="37117">MTSFTLADVRERTYKRRDAWWTVFLVDPLAARLVVWTANRTSVTPNQITAGAGVLGAGSAVCFALGTWPWLVAGALLFHLSFVLDCMDGKIARLKGTGSVFGSWVDFVFDRIRFFGCMLALLIGQWALTGDVLFLLLAPVVTFLDLLRYLNGAQVGKTRQTMRTRLRAAAEGRAQPAEEDPENTETEARSEAGAEQRGEQAPDAGTDDAGAPVVFVEEVLRENPALDHEQAHARSAESGARVIDVHQGFTRKFGWYGRLRSTLLRSRVRPHLFSGIEFEMFVCVVAPLTALASAAVPGADLVVPVVVLSCAALAAFEALIVYKLWLATRDFAAEMSRLGAG</sequence>
<evidence type="ECO:0000256" key="4">
    <source>
        <dbReference type="SAM" id="Phobius"/>
    </source>
</evidence>
<dbReference type="InterPro" id="IPR048254">
    <property type="entry name" value="CDP_ALCOHOL_P_TRANSF_CS"/>
</dbReference>
<dbReference type="GO" id="GO:0016780">
    <property type="term" value="F:phosphotransferase activity, for other substituted phosphate groups"/>
    <property type="evidence" value="ECO:0007669"/>
    <property type="project" value="InterPro"/>
</dbReference>
<feature type="transmembrane region" description="Helical" evidence="4">
    <location>
        <begin position="301"/>
        <end position="325"/>
    </location>
</feature>
<comment type="similarity">
    <text evidence="2">Belongs to the CDP-alcohol phosphatidyltransferase class-I family.</text>
</comment>
<dbReference type="AlphaFoldDB" id="A0A841E4C3"/>
<protein>
    <submittedName>
        <fullName evidence="5">Phosphatidylglycerophosphate synthase</fullName>
    </submittedName>
</protein>
<keyword evidence="4" id="KW-1133">Transmembrane helix</keyword>
<reference evidence="5 6" key="1">
    <citation type="submission" date="2020-08" db="EMBL/GenBank/DDBJ databases">
        <title>Sequencing the genomes of 1000 actinobacteria strains.</title>
        <authorList>
            <person name="Klenk H.-P."/>
        </authorList>
    </citation>
    <scope>NUCLEOTIDE SEQUENCE [LARGE SCALE GENOMIC DNA]</scope>
    <source>
        <strain evidence="5 6">DSM 44593</strain>
    </source>
</reference>
<evidence type="ECO:0000313" key="6">
    <source>
        <dbReference type="Proteomes" id="UP000578077"/>
    </source>
</evidence>
<dbReference type="RefSeq" id="WP_184633844.1">
    <property type="nucleotide sequence ID" value="NZ_BAABKT010000005.1"/>
</dbReference>
<keyword evidence="4" id="KW-0812">Transmembrane</keyword>
<gene>
    <name evidence="5" type="ORF">HNR25_001353</name>
</gene>
<keyword evidence="6" id="KW-1185">Reference proteome</keyword>
<dbReference type="InterPro" id="IPR043130">
    <property type="entry name" value="CDP-OH_PTrfase_TM_dom"/>
</dbReference>
<dbReference type="Proteomes" id="UP000578077">
    <property type="component" value="Unassembled WGS sequence"/>
</dbReference>
<feature type="transmembrane region" description="Helical" evidence="4">
    <location>
        <begin position="132"/>
        <end position="150"/>
    </location>
</feature>
<evidence type="ECO:0000256" key="2">
    <source>
        <dbReference type="RuleBase" id="RU003750"/>
    </source>
</evidence>
<dbReference type="GO" id="GO:0008654">
    <property type="term" value="P:phospholipid biosynthetic process"/>
    <property type="evidence" value="ECO:0007669"/>
    <property type="project" value="InterPro"/>
</dbReference>
<feature type="transmembrane region" description="Helical" evidence="4">
    <location>
        <begin position="58"/>
        <end position="84"/>
    </location>
</feature>
<dbReference type="GO" id="GO:0016020">
    <property type="term" value="C:membrane"/>
    <property type="evidence" value="ECO:0007669"/>
    <property type="project" value="InterPro"/>
</dbReference>
<dbReference type="Gene3D" id="1.20.120.1760">
    <property type="match status" value="1"/>
</dbReference>
<organism evidence="5 6">
    <name type="scientific">Streptomonospora salina</name>
    <dbReference type="NCBI Taxonomy" id="104205"/>
    <lineage>
        <taxon>Bacteria</taxon>
        <taxon>Bacillati</taxon>
        <taxon>Actinomycetota</taxon>
        <taxon>Actinomycetes</taxon>
        <taxon>Streptosporangiales</taxon>
        <taxon>Nocardiopsidaceae</taxon>
        <taxon>Streptomonospora</taxon>
    </lineage>
</organism>
<accession>A0A841E4C3</accession>
<proteinExistence type="inferred from homology"/>
<feature type="compositionally biased region" description="Basic and acidic residues" evidence="3">
    <location>
        <begin position="186"/>
        <end position="200"/>
    </location>
</feature>
<dbReference type="PROSITE" id="PS00379">
    <property type="entry name" value="CDP_ALCOHOL_P_TRANSF"/>
    <property type="match status" value="1"/>
</dbReference>
<dbReference type="EMBL" id="JACHLY010000001">
    <property type="protein sequence ID" value="MBB5997602.1"/>
    <property type="molecule type" value="Genomic_DNA"/>
</dbReference>
<keyword evidence="1 2" id="KW-0808">Transferase</keyword>
<feature type="region of interest" description="Disordered" evidence="3">
    <location>
        <begin position="165"/>
        <end position="207"/>
    </location>
</feature>
<comment type="caution">
    <text evidence="5">The sequence shown here is derived from an EMBL/GenBank/DDBJ whole genome shotgun (WGS) entry which is preliminary data.</text>
</comment>
<evidence type="ECO:0000256" key="1">
    <source>
        <dbReference type="ARBA" id="ARBA00022679"/>
    </source>
</evidence>